<dbReference type="EMBL" id="JAXBLV010000001">
    <property type="protein sequence ID" value="MDY3557638.1"/>
    <property type="molecule type" value="Genomic_DNA"/>
</dbReference>
<evidence type="ECO:0000313" key="4">
    <source>
        <dbReference type="Proteomes" id="UP001272242"/>
    </source>
</evidence>
<name>A0ABU5EUY3_9BACT</name>
<keyword evidence="1" id="KW-1133">Transmembrane helix</keyword>
<dbReference type="InterPro" id="IPR012902">
    <property type="entry name" value="N_methyl_site"/>
</dbReference>
<evidence type="ECO:0000313" key="3">
    <source>
        <dbReference type="EMBL" id="MDY3557638.1"/>
    </source>
</evidence>
<dbReference type="InterPro" id="IPR011453">
    <property type="entry name" value="DUF1559"/>
</dbReference>
<reference evidence="4" key="1">
    <citation type="journal article" date="2023" name="Mar. Drugs">
        <title>Gemmata algarum, a Novel Planctomycete Isolated from an Algal Mat, Displays Antimicrobial Activity.</title>
        <authorList>
            <person name="Kumar G."/>
            <person name="Kallscheuer N."/>
            <person name="Kashif M."/>
            <person name="Ahamad S."/>
            <person name="Jagadeeshwari U."/>
            <person name="Pannikurungottu S."/>
            <person name="Haufschild T."/>
            <person name="Kabuu M."/>
            <person name="Sasikala C."/>
            <person name="Jogler C."/>
            <person name="Ramana C."/>
        </authorList>
    </citation>
    <scope>NUCLEOTIDE SEQUENCE [LARGE SCALE GENOMIC DNA]</scope>
    <source>
        <strain evidence="4">JC673</strain>
    </source>
</reference>
<keyword evidence="1" id="KW-0812">Transmembrane</keyword>
<comment type="caution">
    <text evidence="3">The sequence shown here is derived from an EMBL/GenBank/DDBJ whole genome shotgun (WGS) entry which is preliminary data.</text>
</comment>
<dbReference type="PROSITE" id="PS00409">
    <property type="entry name" value="PROKAR_NTER_METHYL"/>
    <property type="match status" value="1"/>
</dbReference>
<dbReference type="Pfam" id="PF07963">
    <property type="entry name" value="N_methyl"/>
    <property type="match status" value="1"/>
</dbReference>
<dbReference type="PANTHER" id="PTHR30093">
    <property type="entry name" value="GENERAL SECRETION PATHWAY PROTEIN G"/>
    <property type="match status" value="1"/>
</dbReference>
<dbReference type="RefSeq" id="WP_261187010.1">
    <property type="nucleotide sequence ID" value="NZ_JAXBLV010000001.1"/>
</dbReference>
<feature type="transmembrane region" description="Helical" evidence="1">
    <location>
        <begin position="12"/>
        <end position="35"/>
    </location>
</feature>
<protein>
    <submittedName>
        <fullName evidence="3">DUF1559 domain-containing protein</fullName>
    </submittedName>
</protein>
<keyword evidence="1" id="KW-0472">Membrane</keyword>
<evidence type="ECO:0000259" key="2">
    <source>
        <dbReference type="Pfam" id="PF07596"/>
    </source>
</evidence>
<gene>
    <name evidence="3" type="ORF">R5W23_000166</name>
</gene>
<dbReference type="SUPFAM" id="SSF54523">
    <property type="entry name" value="Pili subunits"/>
    <property type="match status" value="1"/>
</dbReference>
<evidence type="ECO:0000256" key="1">
    <source>
        <dbReference type="SAM" id="Phobius"/>
    </source>
</evidence>
<feature type="domain" description="DUF1559" evidence="2">
    <location>
        <begin position="36"/>
        <end position="310"/>
    </location>
</feature>
<proteinExistence type="predicted"/>
<dbReference type="InterPro" id="IPR045584">
    <property type="entry name" value="Pilin-like"/>
</dbReference>
<dbReference type="PANTHER" id="PTHR30093:SF2">
    <property type="entry name" value="TYPE II SECRETION SYSTEM PROTEIN H"/>
    <property type="match status" value="1"/>
</dbReference>
<dbReference type="InterPro" id="IPR027558">
    <property type="entry name" value="Pre_pil_HX9DG_C"/>
</dbReference>
<dbReference type="Proteomes" id="UP001272242">
    <property type="component" value="Unassembled WGS sequence"/>
</dbReference>
<dbReference type="NCBIfam" id="TIGR02532">
    <property type="entry name" value="IV_pilin_GFxxxE"/>
    <property type="match status" value="1"/>
</dbReference>
<organism evidence="3 4">
    <name type="scientific">Gemmata algarum</name>
    <dbReference type="NCBI Taxonomy" id="2975278"/>
    <lineage>
        <taxon>Bacteria</taxon>
        <taxon>Pseudomonadati</taxon>
        <taxon>Planctomycetota</taxon>
        <taxon>Planctomycetia</taxon>
        <taxon>Gemmatales</taxon>
        <taxon>Gemmataceae</taxon>
        <taxon>Gemmata</taxon>
    </lineage>
</organism>
<dbReference type="Gene3D" id="3.30.700.10">
    <property type="entry name" value="Glycoprotein, Type 4 Pilin"/>
    <property type="match status" value="1"/>
</dbReference>
<dbReference type="Pfam" id="PF07596">
    <property type="entry name" value="SBP_bac_10"/>
    <property type="match status" value="1"/>
</dbReference>
<dbReference type="NCBIfam" id="TIGR04294">
    <property type="entry name" value="pre_pil_HX9DG"/>
    <property type="match status" value="1"/>
</dbReference>
<sequence>MKGFLRSRRTGFTLIELLVVIAIIAILIGLLLPAVQKVREAAARTKCQNNLKQIGLAMHNFHDVYNGFPVEGSTQGVSWPIRILPYIEQGNVYNLVFPLFQTAINTENTARQAGNTSPWNAAGAQYAAAAKQVNSTMTVGIFLCPSRRDKGAGPKIDYAGAYGGGIRTGSLSNYGSTLGFSTSGVWANGVLDDGSAGGQGQAGKSQTIVSMSAGSSNIIMIAHKSMNIQDYGNQNTYNQDTGYAHTWLTANNGSGGGFADHMRWADAGGGGSHAKKGYIQDTNNVDVNHFGGPHSGGSPVVYCDGSVRNYQYQYTDSSGLDDCAMFQAMLWYSRPIVITPP</sequence>
<keyword evidence="4" id="KW-1185">Reference proteome</keyword>
<accession>A0ABU5EUY3</accession>